<feature type="compositionally biased region" description="Polar residues" evidence="7">
    <location>
        <begin position="215"/>
        <end position="225"/>
    </location>
</feature>
<dbReference type="GO" id="GO:0042393">
    <property type="term" value="F:histone binding"/>
    <property type="evidence" value="ECO:0007669"/>
    <property type="project" value="TreeGrafter"/>
</dbReference>
<feature type="compositionally biased region" description="Basic residues" evidence="7">
    <location>
        <begin position="105"/>
        <end position="120"/>
    </location>
</feature>
<evidence type="ECO:0000256" key="5">
    <source>
        <dbReference type="ARBA" id="ARBA00023242"/>
    </source>
</evidence>
<dbReference type="InterPro" id="IPR017072">
    <property type="entry name" value="TF_Spt6"/>
</dbReference>
<dbReference type="FunFam" id="1.10.150.850:FF:000001">
    <property type="entry name" value="Transcription elongation factor spt6"/>
    <property type="match status" value="1"/>
</dbReference>
<keyword evidence="3" id="KW-0805">Transcription regulation</keyword>
<comment type="caution">
    <text evidence="9">The sequence shown here is derived from an EMBL/GenBank/DDBJ whole genome shotgun (WGS) entry which is preliminary data.</text>
</comment>
<evidence type="ECO:0000256" key="4">
    <source>
        <dbReference type="ARBA" id="ARBA00023163"/>
    </source>
</evidence>
<dbReference type="InterPro" id="IPR042066">
    <property type="entry name" value="Spt6_death-like"/>
</dbReference>
<dbReference type="FunFam" id="3.30.505.10:FF:000050">
    <property type="entry name" value="Transcription elongation factor spt6"/>
    <property type="match status" value="1"/>
</dbReference>
<feature type="compositionally biased region" description="Gly residues" evidence="7">
    <location>
        <begin position="1559"/>
        <end position="1586"/>
    </location>
</feature>
<proteinExistence type="inferred from homology"/>
<dbReference type="EMBL" id="RCHU01000702">
    <property type="protein sequence ID" value="TKR97987.1"/>
    <property type="molecule type" value="Genomic_DNA"/>
</dbReference>
<feature type="region of interest" description="Disordered" evidence="7">
    <location>
        <begin position="1"/>
        <end position="225"/>
    </location>
</feature>
<keyword evidence="9" id="KW-0648">Protein biosynthesis</keyword>
<evidence type="ECO:0000256" key="1">
    <source>
        <dbReference type="ARBA" id="ARBA00004123"/>
    </source>
</evidence>
<gene>
    <name evidence="9" type="ORF">D5086_0000207850</name>
</gene>
<feature type="compositionally biased region" description="Acidic residues" evidence="7">
    <location>
        <begin position="34"/>
        <end position="72"/>
    </location>
</feature>
<dbReference type="InterPro" id="IPR012340">
    <property type="entry name" value="NA-bd_OB-fold"/>
</dbReference>
<feature type="compositionally biased region" description="Basic and acidic residues" evidence="7">
    <location>
        <begin position="145"/>
        <end position="156"/>
    </location>
</feature>
<feature type="compositionally biased region" description="Basic and acidic residues" evidence="7">
    <location>
        <begin position="1459"/>
        <end position="1489"/>
    </location>
</feature>
<dbReference type="InterPro" id="IPR006641">
    <property type="entry name" value="YqgF/RNaseH-like_dom"/>
</dbReference>
<dbReference type="Pfam" id="PF14639">
    <property type="entry name" value="YqgF"/>
    <property type="match status" value="1"/>
</dbReference>
<dbReference type="SMART" id="SM00316">
    <property type="entry name" value="S1"/>
    <property type="match status" value="1"/>
</dbReference>
<feature type="compositionally biased region" description="Basic and acidic residues" evidence="7">
    <location>
        <begin position="21"/>
        <end position="33"/>
    </location>
</feature>
<dbReference type="FunFam" id="1.10.10.650:FF:000003">
    <property type="entry name" value="Transcription elongation factor spt6"/>
    <property type="match status" value="1"/>
</dbReference>
<dbReference type="SMART" id="SM00732">
    <property type="entry name" value="YqgFc"/>
    <property type="match status" value="1"/>
</dbReference>
<dbReference type="InterPro" id="IPR035420">
    <property type="entry name" value="Spt6_SH2"/>
</dbReference>
<dbReference type="Gene3D" id="1.10.10.2740">
    <property type="entry name" value="Spt6, Death-like domain"/>
    <property type="match status" value="1"/>
</dbReference>
<evidence type="ECO:0000313" key="9">
    <source>
        <dbReference type="EMBL" id="TKR97987.1"/>
    </source>
</evidence>
<dbReference type="CDD" id="cd09928">
    <property type="entry name" value="SH2_Cterm_SPT6_like"/>
    <property type="match status" value="1"/>
</dbReference>
<dbReference type="GO" id="GO:0003676">
    <property type="term" value="F:nucleic acid binding"/>
    <property type="evidence" value="ECO:0007669"/>
    <property type="project" value="InterPro"/>
</dbReference>
<evidence type="ECO:0000259" key="8">
    <source>
        <dbReference type="PROSITE" id="PS50126"/>
    </source>
</evidence>
<evidence type="ECO:0000256" key="7">
    <source>
        <dbReference type="SAM" id="MobiDB-lite"/>
    </source>
</evidence>
<comment type="subcellular location">
    <subcellularLocation>
        <location evidence="1 6">Nucleus</location>
    </subcellularLocation>
</comment>
<protein>
    <recommendedName>
        <fullName evidence="6">Transcription elongation factor spt6</fullName>
    </recommendedName>
</protein>
<feature type="compositionally biased region" description="Basic and acidic residues" evidence="7">
    <location>
        <begin position="1667"/>
        <end position="1679"/>
    </location>
</feature>
<dbReference type="FunFam" id="3.30.505.10:FF:000047">
    <property type="entry name" value="Transcription elongation factor spt6"/>
    <property type="match status" value="1"/>
</dbReference>
<dbReference type="InterPro" id="IPR023319">
    <property type="entry name" value="Tex-like_HTH_dom_sf"/>
</dbReference>
<dbReference type="Pfam" id="PF17674">
    <property type="entry name" value="HHH_9"/>
    <property type="match status" value="1"/>
</dbReference>
<dbReference type="InterPro" id="IPR032706">
    <property type="entry name" value="Spt6_HHH"/>
</dbReference>
<evidence type="ECO:0000256" key="3">
    <source>
        <dbReference type="ARBA" id="ARBA00023015"/>
    </source>
</evidence>
<dbReference type="GO" id="GO:0034728">
    <property type="term" value="P:nucleosome organization"/>
    <property type="evidence" value="ECO:0007669"/>
    <property type="project" value="TreeGrafter"/>
</dbReference>
<dbReference type="CDD" id="cd09918">
    <property type="entry name" value="SH2_Nterm_SPT6_like"/>
    <property type="match status" value="1"/>
</dbReference>
<dbReference type="InterPro" id="IPR012337">
    <property type="entry name" value="RNaseH-like_sf"/>
</dbReference>
<dbReference type="Gene3D" id="3.30.505.10">
    <property type="entry name" value="SH2 domain"/>
    <property type="match status" value="2"/>
</dbReference>
<dbReference type="Gene3D" id="1.10.150.850">
    <property type="entry name" value="Spt6, helix-hairpin-helix domain"/>
    <property type="match status" value="1"/>
</dbReference>
<comment type="similarity">
    <text evidence="2 6">Belongs to the SPT6 family.</text>
</comment>
<dbReference type="GO" id="GO:0008023">
    <property type="term" value="C:transcription elongation factor complex"/>
    <property type="evidence" value="ECO:0007669"/>
    <property type="project" value="TreeGrafter"/>
</dbReference>
<feature type="compositionally biased region" description="Low complexity" evidence="7">
    <location>
        <begin position="1505"/>
        <end position="1517"/>
    </location>
</feature>
<dbReference type="Gene3D" id="1.10.3500.10">
    <property type="entry name" value="Tex N-terminal region-like"/>
    <property type="match status" value="1"/>
</dbReference>
<dbReference type="Gene3D" id="2.40.50.140">
    <property type="entry name" value="Nucleic acid-binding proteins"/>
    <property type="match status" value="1"/>
</dbReference>
<dbReference type="InterPro" id="IPR028231">
    <property type="entry name" value="Spt6_YqgF"/>
</dbReference>
<dbReference type="Pfam" id="PF14632">
    <property type="entry name" value="SPT6_acidic"/>
    <property type="match status" value="1"/>
</dbReference>
<dbReference type="FunFam" id="2.40.50.140:FF:000256">
    <property type="entry name" value="Transcription elongation factor spt6"/>
    <property type="match status" value="1"/>
</dbReference>
<dbReference type="GO" id="GO:0140673">
    <property type="term" value="P:transcription elongation-coupled chromatin remodeling"/>
    <property type="evidence" value="ECO:0007669"/>
    <property type="project" value="InterPro"/>
</dbReference>
<dbReference type="InterPro" id="IPR028083">
    <property type="entry name" value="Spt6_acidic_N_dom"/>
</dbReference>
<dbReference type="InterPro" id="IPR023323">
    <property type="entry name" value="Tex-like_dom_sf"/>
</dbReference>
<feature type="compositionally biased region" description="Gly residues" evidence="7">
    <location>
        <begin position="1643"/>
        <end position="1666"/>
    </location>
</feature>
<dbReference type="Gene3D" id="1.10.10.650">
    <property type="entry name" value="RuvA domain 2-like"/>
    <property type="match status" value="1"/>
</dbReference>
<dbReference type="InterPro" id="IPR010994">
    <property type="entry name" value="RuvA_2-like"/>
</dbReference>
<dbReference type="FunFam" id="1.10.10.2740:FF:000002">
    <property type="entry name" value="Transcription elongation factor Spt6"/>
    <property type="match status" value="1"/>
</dbReference>
<organism evidence="9">
    <name type="scientific">Populus alba</name>
    <name type="common">White poplar</name>
    <dbReference type="NCBI Taxonomy" id="43335"/>
    <lineage>
        <taxon>Eukaryota</taxon>
        <taxon>Viridiplantae</taxon>
        <taxon>Streptophyta</taxon>
        <taxon>Embryophyta</taxon>
        <taxon>Tracheophyta</taxon>
        <taxon>Spermatophyta</taxon>
        <taxon>Magnoliopsida</taxon>
        <taxon>eudicotyledons</taxon>
        <taxon>Gunneridae</taxon>
        <taxon>Pentapetalae</taxon>
        <taxon>rosids</taxon>
        <taxon>fabids</taxon>
        <taxon>Malpighiales</taxon>
        <taxon>Salicaceae</taxon>
        <taxon>Saliceae</taxon>
        <taxon>Populus</taxon>
    </lineage>
</organism>
<keyword evidence="9" id="KW-0251">Elongation factor</keyword>
<dbReference type="PIRSF" id="PIRSF036947">
    <property type="entry name" value="Spt6"/>
    <property type="match status" value="1"/>
</dbReference>
<dbReference type="InterPro" id="IPR035019">
    <property type="entry name" value="Spt6_SH2_N"/>
</dbReference>
<dbReference type="InterPro" id="IPR041692">
    <property type="entry name" value="HHH_9"/>
</dbReference>
<dbReference type="SUPFAM" id="SSF50249">
    <property type="entry name" value="Nucleic acid-binding proteins"/>
    <property type="match status" value="1"/>
</dbReference>
<feature type="domain" description="S1 motif" evidence="8">
    <location>
        <begin position="1115"/>
        <end position="1186"/>
    </location>
</feature>
<evidence type="ECO:0000256" key="2">
    <source>
        <dbReference type="ARBA" id="ARBA00009253"/>
    </source>
</evidence>
<dbReference type="PROSITE" id="PS50126">
    <property type="entry name" value="S1"/>
    <property type="match status" value="1"/>
</dbReference>
<dbReference type="PANTHER" id="PTHR10145:SF6">
    <property type="entry name" value="TRANSCRIPTION ELONGATION FACTOR SPT6"/>
    <property type="match status" value="1"/>
</dbReference>
<dbReference type="GO" id="GO:0003746">
    <property type="term" value="F:translation elongation factor activity"/>
    <property type="evidence" value="ECO:0007669"/>
    <property type="project" value="UniProtKB-KW"/>
</dbReference>
<dbReference type="InterPro" id="IPR003029">
    <property type="entry name" value="S1_domain"/>
</dbReference>
<feature type="compositionally biased region" description="Basic residues" evidence="7">
    <location>
        <begin position="203"/>
        <end position="214"/>
    </location>
</feature>
<dbReference type="FunFam" id="3.30.420.140:FF:000006">
    <property type="entry name" value="Transcription elongation factor spt6"/>
    <property type="match status" value="1"/>
</dbReference>
<feature type="compositionally biased region" description="Basic and acidic residues" evidence="7">
    <location>
        <begin position="121"/>
        <end position="132"/>
    </location>
</feature>
<keyword evidence="4 6" id="KW-0804">Transcription</keyword>
<keyword evidence="5 6" id="KW-0539">Nucleus</keyword>
<sequence length="1695" mass="191557">MGKNVVSDEDEVEFEDEEREPVDGDRIDRRHHDDDDDEDEEGQDEYEKDDFIVDDVEEEEEADEEEERADSDEERHKKKKKKKKREAEDVLDEDDYELLRDNNVYHHRPKDSKKFKRLKKAQRDSDEDRYGLSDDEFDGSGKGGRTAEEKLKRSLFGDDEGVPLEDMPEEEEQEEVEEDADIGDEDEMADFIVDEDDEDGTLVRRKKLKKKKSRQASGASSSALQEAQEIFGDVDELIQMRKQGLESSEWRERRLEDEFEPTVISEKYMTGKDDQIRMIDIPERMQVSEESTGPPPLDDFSILEESNWLYSQIASGTVPLFSKNGLFINKDDVTRFLELHHIQKLDIPFIAMYRKEECLSLLKDPDQHEDNENYDDTDKTPTFKWHKVLWAIQDLDRKWLLLQKRKSALNSYYNKRFEEESRRIYDETRLNLNQQLFESILKSLKTAESEREVDDVDAKFNLHFPPGEVGADEGQFKRPMRRSQYSICSKAGLWEVASKFGYSAEQLGMQLSLLKMEDELQDAKETPEEMASNFTCAMFESPQTVLKGARHMAAVEISCEPCVRRYVRFIFMDNAVVSTSPTADGNAAIDSFHQFASVKWLREKPIKMFEDAQWLLIQKAEEEKLLQVTVKLPQKVMDQLIEDCNGRYLSVGVSKYAQLWNEQRSLILKDALFGFLLPSMEKEARSLLTSRAKNWLLYEYGKVLWNKVSVGPYQRKESDVSMDDEAAPRVMACCWGPGKPATTFVMLDSSGEVLDVLYTGSLTLRSQNVNDQQRKKNDQQRVLKFMTDHQPHVVVLGAAHLSCTKLKDDIYEIIFKMVEENPRDVGHEMDELSVVYGDESLPRLYENSRISSDQLPGQSGIVKRAVALGRCLQNPLAMVATLCGPAREILSWKLNPLENFLTPDEKYLVIEQVMVDATNQVGLDINLATSHEWLFAPLQFISGLGPRKAASLQRSLVRTGAIFTRKDFVTAHGLGKKVFVNAVGFLRVRRSGLAASSSQFIDVLDDTRIHPESYGLAQELAKVVYEKDSGDANDDEDALEMAIEYVRERPNLLKTFAFDLYFKDNKRDNKKETFKDIKMELIQGFQDWRKQYKEPTQDEEFYMISGETEDTLAEGRVVQATVRRVVGGKAICALETGLTGILTKEDYADDWRDIPELADKLREDDILTCKIKSIQKNRYQVFLVCKDSEMRSNRYRQVQNLDPYFHEDQSSMRSEQEKVRKERELAKKHFKPRMIVHPRFQNITADEAMEFLSDKDPGESIIRPSSRGPSYLTLTLKVYDGVYAHKDIVEGGKEHKDITSLLRIGKTLKIGEDSFEDLDEVMDRYVDPLVGHLKSMLNYRKFRSGTKAEVDELLRIEKSQQPTRIVYSFGISHEHPGTFILTYIRSTNPHHEYVGLYPKGFKFRKRMFEDIDRLVAYFQKHIDDPLHESAPSIRSVAAMVPMRSPATRGSSWGGSNDEDGWRGQSFDRDRSSGRTGRNDYRSGGSRDGHQNGPPRPFSGRGRGRGSYNSTRGNNSGNERQDSGYDKPRWDSGTKDKDEGWGSFPGAKVQNSPGREAFPGGWGTGGSGGGSGGDNGGWGHGNGGGTDSGNAGWGNTSLKRDSAQGGWGAGGVGSGGGDSGHGTGGGGTDNGNSGWDNSSKKGGTQSGWGSGGRGGGSDVGQGSGGVTDDGKWGTASKRESSQSQADNGWSGGGGGW</sequence>
<dbReference type="SUPFAM" id="SSF55550">
    <property type="entry name" value="SH2 domain"/>
    <property type="match status" value="1"/>
</dbReference>
<dbReference type="Pfam" id="PF14633">
    <property type="entry name" value="SH2_2"/>
    <property type="match status" value="1"/>
</dbReference>
<dbReference type="Gene3D" id="3.30.420.140">
    <property type="entry name" value="YqgF/RNase H-like domain"/>
    <property type="match status" value="1"/>
</dbReference>
<dbReference type="SUPFAM" id="SSF47781">
    <property type="entry name" value="RuvA domain 2-like"/>
    <property type="match status" value="2"/>
</dbReference>
<dbReference type="FunFam" id="1.10.3500.10:FF:000004">
    <property type="entry name" value="Transcription elongation factor spt6"/>
    <property type="match status" value="1"/>
</dbReference>
<feature type="compositionally biased region" description="Basic and acidic residues" evidence="7">
    <location>
        <begin position="1518"/>
        <end position="1539"/>
    </location>
</feature>
<dbReference type="GO" id="GO:0031491">
    <property type="term" value="F:nucleosome binding"/>
    <property type="evidence" value="ECO:0007669"/>
    <property type="project" value="TreeGrafter"/>
</dbReference>
<comment type="function">
    <text evidence="6">Transcription elongation factor that enhances transcription elongation by RNA polymerase II (RNAPII).</text>
</comment>
<reference evidence="9" key="1">
    <citation type="submission" date="2018-10" db="EMBL/GenBank/DDBJ databases">
        <title>Population genomic analysis revealed the cold adaptation of white poplar.</title>
        <authorList>
            <person name="Liu Y.-J."/>
        </authorList>
    </citation>
    <scope>NUCLEOTIDE SEQUENCE [LARGE SCALE GENOMIC DNA]</scope>
    <source>
        <strain evidence="9">PAL-ZL1</strain>
    </source>
</reference>
<name>A0A4U5PLK9_POPAL</name>
<feature type="compositionally biased region" description="Acidic residues" evidence="7">
    <location>
        <begin position="7"/>
        <end position="20"/>
    </location>
</feature>
<evidence type="ECO:0000256" key="6">
    <source>
        <dbReference type="PIRNR" id="PIRNR036947"/>
    </source>
</evidence>
<dbReference type="SUPFAM" id="SSF53098">
    <property type="entry name" value="Ribonuclease H-like"/>
    <property type="match status" value="1"/>
</dbReference>
<feature type="region of interest" description="Disordered" evidence="7">
    <location>
        <begin position="1444"/>
        <end position="1695"/>
    </location>
</feature>
<accession>A0A4U5PLK9</accession>
<feature type="compositionally biased region" description="Acidic residues" evidence="7">
    <location>
        <begin position="157"/>
        <end position="200"/>
    </location>
</feature>
<feature type="compositionally biased region" description="Gly residues" evidence="7">
    <location>
        <begin position="1604"/>
        <end position="1628"/>
    </location>
</feature>
<dbReference type="STRING" id="43335.A0A4U5PLK9"/>
<dbReference type="Pfam" id="PF14635">
    <property type="entry name" value="HHH_7"/>
    <property type="match status" value="1"/>
</dbReference>
<dbReference type="GO" id="GO:0009793">
    <property type="term" value="P:embryo development ending in seed dormancy"/>
    <property type="evidence" value="ECO:0007669"/>
    <property type="project" value="UniProtKB-ARBA"/>
</dbReference>
<feature type="compositionally biased region" description="Low complexity" evidence="7">
    <location>
        <begin position="1629"/>
        <end position="1642"/>
    </location>
</feature>
<dbReference type="SUPFAM" id="SSF158832">
    <property type="entry name" value="Tex N-terminal region-like"/>
    <property type="match status" value="1"/>
</dbReference>
<dbReference type="InterPro" id="IPR036860">
    <property type="entry name" value="SH2_dom_sf"/>
</dbReference>
<dbReference type="InterPro" id="IPR035018">
    <property type="entry name" value="Spt6_SH2_C"/>
</dbReference>
<dbReference type="InterPro" id="IPR037027">
    <property type="entry name" value="YqgF/RNaseH-like_dom_sf"/>
</dbReference>
<dbReference type="PANTHER" id="PTHR10145">
    <property type="entry name" value="TRANSCRIPTION ELONGATION FACTOR SPT6"/>
    <property type="match status" value="1"/>
</dbReference>